<keyword evidence="1" id="KW-0812">Transmembrane</keyword>
<accession>A0ABX7NRR8</accession>
<keyword evidence="1" id="KW-0472">Membrane</keyword>
<gene>
    <name evidence="2" type="ORF">JY651_40840</name>
</gene>
<dbReference type="Proteomes" id="UP000662747">
    <property type="component" value="Chromosome"/>
</dbReference>
<reference evidence="2 3" key="1">
    <citation type="submission" date="2021-02" db="EMBL/GenBank/DDBJ databases">
        <title>De Novo genome assembly of isolated myxobacteria.</title>
        <authorList>
            <person name="Stevens D.C."/>
        </authorList>
    </citation>
    <scope>NUCLEOTIDE SEQUENCE [LARGE SCALE GENOMIC DNA]</scope>
    <source>
        <strain evidence="3">SCPEA02</strain>
    </source>
</reference>
<sequence length="266" mass="28901">MSVDVSPNALARCATHPDELASATCQRCGAFVCGACTTWLLGSLYCPACATRPEVNYLETLRLQFWGKRDATAWFVMFCALLSLIGAQAAFREGNVPACVSMVAVTAVGVCFFLGMRWARYALLLVPTLFILPGLSEMGPLLVVFAIVPTLFMLQIFLDPRSRLFFRVKVPERALRRLWDIRVNNPLARHAVSLGVLAFFFPLFAPAAVVCGAIALRRVDPHARPPIGRRASSVVGIVLGMGATAMWVMVIARAIESGGLGWLTSP</sequence>
<protein>
    <recommendedName>
        <fullName evidence="4">B box-type domain-containing protein</fullName>
    </recommendedName>
</protein>
<organism evidence="2 3">
    <name type="scientific">Pyxidicoccus parkwayensis</name>
    <dbReference type="NCBI Taxonomy" id="2813578"/>
    <lineage>
        <taxon>Bacteria</taxon>
        <taxon>Pseudomonadati</taxon>
        <taxon>Myxococcota</taxon>
        <taxon>Myxococcia</taxon>
        <taxon>Myxococcales</taxon>
        <taxon>Cystobacterineae</taxon>
        <taxon>Myxococcaceae</taxon>
        <taxon>Pyxidicoccus</taxon>
    </lineage>
</organism>
<evidence type="ECO:0000313" key="3">
    <source>
        <dbReference type="Proteomes" id="UP000662747"/>
    </source>
</evidence>
<name>A0ABX7NRR8_9BACT</name>
<feature type="transmembrane region" description="Helical" evidence="1">
    <location>
        <begin position="98"/>
        <end position="118"/>
    </location>
</feature>
<feature type="transmembrane region" description="Helical" evidence="1">
    <location>
        <begin position="235"/>
        <end position="255"/>
    </location>
</feature>
<feature type="transmembrane region" description="Helical" evidence="1">
    <location>
        <begin position="191"/>
        <end position="215"/>
    </location>
</feature>
<proteinExistence type="predicted"/>
<dbReference type="EMBL" id="CP071090">
    <property type="protein sequence ID" value="QSQ21470.1"/>
    <property type="molecule type" value="Genomic_DNA"/>
</dbReference>
<keyword evidence="3" id="KW-1185">Reference proteome</keyword>
<evidence type="ECO:0008006" key="4">
    <source>
        <dbReference type="Google" id="ProtNLM"/>
    </source>
</evidence>
<dbReference type="RefSeq" id="WP_206723048.1">
    <property type="nucleotide sequence ID" value="NZ_CP071090.1"/>
</dbReference>
<evidence type="ECO:0000256" key="1">
    <source>
        <dbReference type="SAM" id="Phobius"/>
    </source>
</evidence>
<dbReference type="SUPFAM" id="SSF57845">
    <property type="entry name" value="B-box zinc-binding domain"/>
    <property type="match status" value="1"/>
</dbReference>
<evidence type="ECO:0000313" key="2">
    <source>
        <dbReference type="EMBL" id="QSQ21470.1"/>
    </source>
</evidence>
<feature type="transmembrane region" description="Helical" evidence="1">
    <location>
        <begin position="138"/>
        <end position="158"/>
    </location>
</feature>
<feature type="transmembrane region" description="Helical" evidence="1">
    <location>
        <begin position="71"/>
        <end position="91"/>
    </location>
</feature>
<keyword evidence="1" id="KW-1133">Transmembrane helix</keyword>